<evidence type="ECO:0000313" key="2">
    <source>
        <dbReference type="EMBL" id="SED42759.1"/>
    </source>
</evidence>
<dbReference type="RefSeq" id="WP_074822613.1">
    <property type="nucleotide sequence ID" value="NZ_FNTI01000001.1"/>
</dbReference>
<accession>A0A1H5AK68</accession>
<dbReference type="Proteomes" id="UP000183208">
    <property type="component" value="Unassembled WGS sequence"/>
</dbReference>
<evidence type="ECO:0000313" key="3">
    <source>
        <dbReference type="Proteomes" id="UP000183208"/>
    </source>
</evidence>
<feature type="region of interest" description="Disordered" evidence="1">
    <location>
        <begin position="243"/>
        <end position="279"/>
    </location>
</feature>
<dbReference type="EMBL" id="FNTI01000001">
    <property type="protein sequence ID" value="SED42759.1"/>
    <property type="molecule type" value="Genomic_DNA"/>
</dbReference>
<name>A0A1H5AK68_9BRAD</name>
<sequence length="294" mass="32316">MIRDPSKLYDALTLISEGVTRPTAIAKALGIVYRTYTLWMVRSNSGDPEFMVEYQGEQMQWAAAIKLATKLAALELRGMVLQESVFGVEEVQIFQGQVVWQLDPEACKWDEDTREMLGFRRDGLLERDGKLVPVTIRKPAPWAQRQRILEANFADMRPSQTITNNVNLSGAVGVGFVPKPNYSAGPPPVPPPPPMPLLENVTDAEVTDIDDDDFLGPEPAPAAAPINIILDVKAPPEERIIRDMPTAAETPAAQSGILTPPRAFDAPPPRPARSPLEQSLYDALETARQKRDGG</sequence>
<gene>
    <name evidence="2" type="ORF">SAMN05444171_4079</name>
</gene>
<organism evidence="2 3">
    <name type="scientific">Bradyrhizobium lablabi</name>
    <dbReference type="NCBI Taxonomy" id="722472"/>
    <lineage>
        <taxon>Bacteria</taxon>
        <taxon>Pseudomonadati</taxon>
        <taxon>Pseudomonadota</taxon>
        <taxon>Alphaproteobacteria</taxon>
        <taxon>Hyphomicrobiales</taxon>
        <taxon>Nitrobacteraceae</taxon>
        <taxon>Bradyrhizobium</taxon>
    </lineage>
</organism>
<protein>
    <submittedName>
        <fullName evidence="2">Uncharacterized protein</fullName>
    </submittedName>
</protein>
<dbReference type="OrthoDB" id="10018638at2"/>
<dbReference type="AlphaFoldDB" id="A0A1H5AK68"/>
<proteinExistence type="predicted"/>
<evidence type="ECO:0000256" key="1">
    <source>
        <dbReference type="SAM" id="MobiDB-lite"/>
    </source>
</evidence>
<reference evidence="2 3" key="1">
    <citation type="submission" date="2016-10" db="EMBL/GenBank/DDBJ databases">
        <authorList>
            <person name="de Groot N.N."/>
        </authorList>
    </citation>
    <scope>NUCLEOTIDE SEQUENCE [LARGE SCALE GENOMIC DNA]</scope>
    <source>
        <strain evidence="2 3">GAS522</strain>
    </source>
</reference>